<keyword evidence="1" id="KW-0479">Metal-binding</keyword>
<dbReference type="EMBL" id="JAAKZZ010000008">
    <property type="protein sequence ID" value="NGO67083.1"/>
    <property type="molecule type" value="Genomic_DNA"/>
</dbReference>
<keyword evidence="4" id="KW-0378">Hydrolase</keyword>
<dbReference type="Proteomes" id="UP000477722">
    <property type="component" value="Unassembled WGS sequence"/>
</dbReference>
<evidence type="ECO:0000259" key="3">
    <source>
        <dbReference type="Pfam" id="PF10370"/>
    </source>
</evidence>
<dbReference type="RefSeq" id="WP_165296749.1">
    <property type="nucleotide sequence ID" value="NZ_JAAKZZ010000008.1"/>
</dbReference>
<name>A0A6G4WPZ3_9ACTN</name>
<dbReference type="Pfam" id="PF10370">
    <property type="entry name" value="Rv2993c-like_N"/>
    <property type="match status" value="1"/>
</dbReference>
<dbReference type="GO" id="GO:0019752">
    <property type="term" value="P:carboxylic acid metabolic process"/>
    <property type="evidence" value="ECO:0007669"/>
    <property type="project" value="UniProtKB-ARBA"/>
</dbReference>
<feature type="domain" description="Rv2993c-like N-terminal" evidence="3">
    <location>
        <begin position="1"/>
        <end position="56"/>
    </location>
</feature>
<dbReference type="Gene3D" id="3.90.850.10">
    <property type="entry name" value="Fumarylacetoacetase-like, C-terminal domain"/>
    <property type="match status" value="1"/>
</dbReference>
<protein>
    <submittedName>
        <fullName evidence="4">Fumarylacetoacetate hydrolase family protein</fullName>
    </submittedName>
</protein>
<sequence>MRIARFSLDGNVGFGVLEDVEGDGDPVLDIIRGHPFAEFERSGQKLPLGAVRLLPPVLPNKVVAIGRNYAEHARELGNEVPDAPVAFFKPSTSVVGPGDPIAYPSFSSEVHYEAELAVVIGRLCKDVPRERVKDVILGYTCANDVTARDIQRTENQWARAKGFDSACPLGPWIETELDPSDLALMCTVNGEQRQLGRTAEMVRSIEDLVVHITEAMTLLPQDVILTGTPAGVGPLNVGDEVAVTIEGIGTLTNKVIKRDY</sequence>
<dbReference type="Pfam" id="PF01557">
    <property type="entry name" value="FAA_hydrolase"/>
    <property type="match status" value="1"/>
</dbReference>
<dbReference type="InterPro" id="IPR018833">
    <property type="entry name" value="Rv2993c-like_N"/>
</dbReference>
<dbReference type="PANTHER" id="PTHR11820:SF7">
    <property type="entry name" value="ACYLPYRUVASE FAHD1, MITOCHONDRIAL"/>
    <property type="match status" value="1"/>
</dbReference>
<evidence type="ECO:0000313" key="4">
    <source>
        <dbReference type="EMBL" id="NGO67083.1"/>
    </source>
</evidence>
<dbReference type="GO" id="GO:0016853">
    <property type="term" value="F:isomerase activity"/>
    <property type="evidence" value="ECO:0007669"/>
    <property type="project" value="UniProtKB-ARBA"/>
</dbReference>
<evidence type="ECO:0000313" key="5">
    <source>
        <dbReference type="Proteomes" id="UP000477722"/>
    </source>
</evidence>
<evidence type="ECO:0000259" key="2">
    <source>
        <dbReference type="Pfam" id="PF01557"/>
    </source>
</evidence>
<dbReference type="PANTHER" id="PTHR11820">
    <property type="entry name" value="ACYLPYRUVASE"/>
    <property type="match status" value="1"/>
</dbReference>
<organism evidence="4 5">
    <name type="scientific">Streptomyces boncukensis</name>
    <dbReference type="NCBI Taxonomy" id="2711219"/>
    <lineage>
        <taxon>Bacteria</taxon>
        <taxon>Bacillati</taxon>
        <taxon>Actinomycetota</taxon>
        <taxon>Actinomycetes</taxon>
        <taxon>Kitasatosporales</taxon>
        <taxon>Streptomycetaceae</taxon>
        <taxon>Streptomyces</taxon>
    </lineage>
</organism>
<comment type="caution">
    <text evidence="4">The sequence shown here is derived from an EMBL/GenBank/DDBJ whole genome shotgun (WGS) entry which is preliminary data.</text>
</comment>
<dbReference type="InterPro" id="IPR036663">
    <property type="entry name" value="Fumarylacetoacetase_C_sf"/>
</dbReference>
<dbReference type="InterPro" id="IPR011234">
    <property type="entry name" value="Fumarylacetoacetase-like_C"/>
</dbReference>
<dbReference type="GO" id="GO:0046872">
    <property type="term" value="F:metal ion binding"/>
    <property type="evidence" value="ECO:0007669"/>
    <property type="project" value="UniProtKB-KW"/>
</dbReference>
<gene>
    <name evidence="4" type="ORF">G5C65_01615</name>
</gene>
<keyword evidence="5" id="KW-1185">Reference proteome</keyword>
<dbReference type="Gene3D" id="2.30.30.370">
    <property type="entry name" value="FAH"/>
    <property type="match status" value="1"/>
</dbReference>
<dbReference type="AlphaFoldDB" id="A0A6G4WPZ3"/>
<feature type="domain" description="Fumarylacetoacetase-like C-terminal" evidence="2">
    <location>
        <begin position="61"/>
        <end position="255"/>
    </location>
</feature>
<accession>A0A6G4WPZ3</accession>
<dbReference type="FunFam" id="3.90.850.10:FF:000002">
    <property type="entry name" value="2-hydroxyhepta-2,4-diene-1,7-dioate isomerase"/>
    <property type="match status" value="1"/>
</dbReference>
<reference evidence="4 5" key="1">
    <citation type="submission" date="2020-02" db="EMBL/GenBank/DDBJ databases">
        <title>Whole-genome analyses of novel actinobacteria.</title>
        <authorList>
            <person name="Sahin N."/>
            <person name="Tatar D."/>
        </authorList>
    </citation>
    <scope>NUCLEOTIDE SEQUENCE [LARGE SCALE GENOMIC DNA]</scope>
    <source>
        <strain evidence="4 5">SB3404</strain>
    </source>
</reference>
<dbReference type="GO" id="GO:0018773">
    <property type="term" value="F:acetylpyruvate hydrolase activity"/>
    <property type="evidence" value="ECO:0007669"/>
    <property type="project" value="TreeGrafter"/>
</dbReference>
<evidence type="ECO:0000256" key="1">
    <source>
        <dbReference type="ARBA" id="ARBA00022723"/>
    </source>
</evidence>
<proteinExistence type="predicted"/>
<dbReference type="SUPFAM" id="SSF56529">
    <property type="entry name" value="FAH"/>
    <property type="match status" value="1"/>
</dbReference>